<feature type="chain" id="PRO_5046662489" description="S-protein homolog" evidence="6">
    <location>
        <begin position="26"/>
        <end position="173"/>
    </location>
</feature>
<evidence type="ECO:0000256" key="4">
    <source>
        <dbReference type="ARBA" id="ARBA00022525"/>
    </source>
</evidence>
<protein>
    <recommendedName>
        <fullName evidence="9">S-protein homolog</fullName>
    </recommendedName>
</protein>
<evidence type="ECO:0000313" key="7">
    <source>
        <dbReference type="EMBL" id="MCD7466171.1"/>
    </source>
</evidence>
<keyword evidence="5 6" id="KW-0732">Signal</keyword>
<feature type="signal peptide" evidence="6">
    <location>
        <begin position="1"/>
        <end position="25"/>
    </location>
</feature>
<dbReference type="InterPro" id="IPR010264">
    <property type="entry name" value="Self-incomp_S1"/>
</dbReference>
<evidence type="ECO:0000256" key="1">
    <source>
        <dbReference type="ARBA" id="ARBA00004613"/>
    </source>
</evidence>
<evidence type="ECO:0000256" key="6">
    <source>
        <dbReference type="SAM" id="SignalP"/>
    </source>
</evidence>
<dbReference type="EMBL" id="JACEIK010001118">
    <property type="protein sequence ID" value="MCD7466171.1"/>
    <property type="molecule type" value="Genomic_DNA"/>
</dbReference>
<keyword evidence="3" id="KW-0713">Self-incompatibility</keyword>
<evidence type="ECO:0000256" key="2">
    <source>
        <dbReference type="ARBA" id="ARBA00005581"/>
    </source>
</evidence>
<evidence type="ECO:0000313" key="8">
    <source>
        <dbReference type="Proteomes" id="UP000823775"/>
    </source>
</evidence>
<dbReference type="Proteomes" id="UP000823775">
    <property type="component" value="Unassembled WGS sequence"/>
</dbReference>
<keyword evidence="8" id="KW-1185">Reference proteome</keyword>
<evidence type="ECO:0000256" key="5">
    <source>
        <dbReference type="ARBA" id="ARBA00022729"/>
    </source>
</evidence>
<dbReference type="Pfam" id="PF05938">
    <property type="entry name" value="Self-incomp_S1"/>
    <property type="match status" value="1"/>
</dbReference>
<evidence type="ECO:0000256" key="3">
    <source>
        <dbReference type="ARBA" id="ARBA00022471"/>
    </source>
</evidence>
<comment type="similarity">
    <text evidence="2">Belongs to the plant self-incompatibility (S1) protein family.</text>
</comment>
<name>A0ABS8T5P5_DATST</name>
<gene>
    <name evidence="7" type="ORF">HAX54_002615</name>
</gene>
<proteinExistence type="inferred from homology"/>
<evidence type="ECO:0008006" key="9">
    <source>
        <dbReference type="Google" id="ProtNLM"/>
    </source>
</evidence>
<accession>A0ABS8T5P5</accession>
<comment type="caution">
    <text evidence="7">The sequence shown here is derived from an EMBL/GenBank/DDBJ whole genome shotgun (WGS) entry which is preliminary data.</text>
</comment>
<comment type="subcellular location">
    <subcellularLocation>
        <location evidence="1">Secreted</location>
    </subcellularLocation>
</comment>
<reference evidence="7 8" key="1">
    <citation type="journal article" date="2021" name="BMC Genomics">
        <title>Datura genome reveals duplications of psychoactive alkaloid biosynthetic genes and high mutation rate following tissue culture.</title>
        <authorList>
            <person name="Rajewski A."/>
            <person name="Carter-House D."/>
            <person name="Stajich J."/>
            <person name="Litt A."/>
        </authorList>
    </citation>
    <scope>NUCLEOTIDE SEQUENCE [LARGE SCALE GENOMIC DNA]</scope>
    <source>
        <strain evidence="7">AR-01</strain>
    </source>
</reference>
<keyword evidence="4" id="KW-0964">Secreted</keyword>
<organism evidence="7 8">
    <name type="scientific">Datura stramonium</name>
    <name type="common">Jimsonweed</name>
    <name type="synonym">Common thornapple</name>
    <dbReference type="NCBI Taxonomy" id="4076"/>
    <lineage>
        <taxon>Eukaryota</taxon>
        <taxon>Viridiplantae</taxon>
        <taxon>Streptophyta</taxon>
        <taxon>Embryophyta</taxon>
        <taxon>Tracheophyta</taxon>
        <taxon>Spermatophyta</taxon>
        <taxon>Magnoliopsida</taxon>
        <taxon>eudicotyledons</taxon>
        <taxon>Gunneridae</taxon>
        <taxon>Pentapetalae</taxon>
        <taxon>asterids</taxon>
        <taxon>lamiids</taxon>
        <taxon>Solanales</taxon>
        <taxon>Solanaceae</taxon>
        <taxon>Solanoideae</taxon>
        <taxon>Datureae</taxon>
        <taxon>Datura</taxon>
    </lineage>
</organism>
<sequence>MACSSQHHQFVICLFLLSFLSVTNSQSSPDNFSVYIHNITPDLVVGKCYADGVDYDGELSIKPGRIDEFIVSGIDPSENHTLACDLKLGTKHGFFKLFSSNDTSICHTSEICNWEIREDGLCMLVPPAKPELGVGRGRIKAKRFGQTRKEQNKKTRCLRPFTFRNTDLGIGPV</sequence>